<dbReference type="EnsemblPlants" id="Pp3c10_3050V3.1">
    <property type="protein sequence ID" value="PAC:32901758.CDS.1"/>
    <property type="gene ID" value="Pp3c10_3050"/>
</dbReference>
<dbReference type="Gramene" id="Pp3c10_3050V3.2">
    <property type="protein sequence ID" value="PAC:32901759.CDS.1"/>
    <property type="gene ID" value="Pp3c10_3050"/>
</dbReference>
<evidence type="ECO:0000313" key="1">
    <source>
        <dbReference type="EnsemblPlants" id="PAC:32901759.CDS.1"/>
    </source>
</evidence>
<dbReference type="Gramene" id="Pp3c10_3050V3.1">
    <property type="protein sequence ID" value="PAC:32901758.CDS.1"/>
    <property type="gene ID" value="Pp3c10_3050"/>
</dbReference>
<dbReference type="InParanoid" id="A0A7I3YVG3"/>
<organism evidence="1 2">
    <name type="scientific">Physcomitrium patens</name>
    <name type="common">Spreading-leaved earth moss</name>
    <name type="synonym">Physcomitrella patens</name>
    <dbReference type="NCBI Taxonomy" id="3218"/>
    <lineage>
        <taxon>Eukaryota</taxon>
        <taxon>Viridiplantae</taxon>
        <taxon>Streptophyta</taxon>
        <taxon>Embryophyta</taxon>
        <taxon>Bryophyta</taxon>
        <taxon>Bryophytina</taxon>
        <taxon>Bryopsida</taxon>
        <taxon>Funariidae</taxon>
        <taxon>Funariales</taxon>
        <taxon>Funariaceae</taxon>
        <taxon>Physcomitrium</taxon>
    </lineage>
</organism>
<keyword evidence="2" id="KW-1185">Reference proteome</keyword>
<dbReference type="Proteomes" id="UP000006727">
    <property type="component" value="Chromosome 10"/>
</dbReference>
<reference evidence="1 2" key="1">
    <citation type="journal article" date="2008" name="Science">
        <title>The Physcomitrella genome reveals evolutionary insights into the conquest of land by plants.</title>
        <authorList>
            <person name="Rensing S."/>
            <person name="Lang D."/>
            <person name="Zimmer A."/>
            <person name="Terry A."/>
            <person name="Salamov A."/>
            <person name="Shapiro H."/>
            <person name="Nishiyama T."/>
            <person name="Perroud P.-F."/>
            <person name="Lindquist E."/>
            <person name="Kamisugi Y."/>
            <person name="Tanahashi T."/>
            <person name="Sakakibara K."/>
            <person name="Fujita T."/>
            <person name="Oishi K."/>
            <person name="Shin-I T."/>
            <person name="Kuroki Y."/>
            <person name="Toyoda A."/>
            <person name="Suzuki Y."/>
            <person name="Hashimoto A."/>
            <person name="Yamaguchi K."/>
            <person name="Sugano A."/>
            <person name="Kohara Y."/>
            <person name="Fujiyama A."/>
            <person name="Anterola A."/>
            <person name="Aoki S."/>
            <person name="Ashton N."/>
            <person name="Barbazuk W.B."/>
            <person name="Barker E."/>
            <person name="Bennetzen J."/>
            <person name="Bezanilla M."/>
            <person name="Blankenship R."/>
            <person name="Cho S.H."/>
            <person name="Dutcher S."/>
            <person name="Estelle M."/>
            <person name="Fawcett J.A."/>
            <person name="Gundlach H."/>
            <person name="Hanada K."/>
            <person name="Heyl A."/>
            <person name="Hicks K.A."/>
            <person name="Hugh J."/>
            <person name="Lohr M."/>
            <person name="Mayer K."/>
            <person name="Melkozernov A."/>
            <person name="Murata T."/>
            <person name="Nelson D."/>
            <person name="Pils B."/>
            <person name="Prigge M."/>
            <person name="Reiss B."/>
            <person name="Renner T."/>
            <person name="Rombauts S."/>
            <person name="Rushton P."/>
            <person name="Sanderfoot A."/>
            <person name="Schween G."/>
            <person name="Shiu S.-H."/>
            <person name="Stueber K."/>
            <person name="Theodoulou F.L."/>
            <person name="Tu H."/>
            <person name="Van de Peer Y."/>
            <person name="Verrier P.J."/>
            <person name="Waters E."/>
            <person name="Wood A."/>
            <person name="Yang L."/>
            <person name="Cove D."/>
            <person name="Cuming A."/>
            <person name="Hasebe M."/>
            <person name="Lucas S."/>
            <person name="Mishler D.B."/>
            <person name="Reski R."/>
            <person name="Grigoriev I."/>
            <person name="Quatrano R.S."/>
            <person name="Boore J.L."/>
        </authorList>
    </citation>
    <scope>NUCLEOTIDE SEQUENCE [LARGE SCALE GENOMIC DNA]</scope>
    <source>
        <strain evidence="1 2">cv. Gransden 2004</strain>
    </source>
</reference>
<dbReference type="EMBL" id="ABEU02000010">
    <property type="status" value="NOT_ANNOTATED_CDS"/>
    <property type="molecule type" value="Genomic_DNA"/>
</dbReference>
<protein>
    <submittedName>
        <fullName evidence="1">Uncharacterized protein</fullName>
    </submittedName>
</protein>
<proteinExistence type="predicted"/>
<evidence type="ECO:0000313" key="2">
    <source>
        <dbReference type="Proteomes" id="UP000006727"/>
    </source>
</evidence>
<reference evidence="1 2" key="2">
    <citation type="journal article" date="2018" name="Plant J.">
        <title>The Physcomitrella patens chromosome-scale assembly reveals moss genome structure and evolution.</title>
        <authorList>
            <person name="Lang D."/>
            <person name="Ullrich K.K."/>
            <person name="Murat F."/>
            <person name="Fuchs J."/>
            <person name="Jenkins J."/>
            <person name="Haas F.B."/>
            <person name="Piednoel M."/>
            <person name="Gundlach H."/>
            <person name="Van Bel M."/>
            <person name="Meyberg R."/>
            <person name="Vives C."/>
            <person name="Morata J."/>
            <person name="Symeonidi A."/>
            <person name="Hiss M."/>
            <person name="Muchero W."/>
            <person name="Kamisugi Y."/>
            <person name="Saleh O."/>
            <person name="Blanc G."/>
            <person name="Decker E.L."/>
            <person name="van Gessel N."/>
            <person name="Grimwood J."/>
            <person name="Hayes R.D."/>
            <person name="Graham S.W."/>
            <person name="Gunter L.E."/>
            <person name="McDaniel S.F."/>
            <person name="Hoernstein S.N.W."/>
            <person name="Larsson A."/>
            <person name="Li F.W."/>
            <person name="Perroud P.F."/>
            <person name="Phillips J."/>
            <person name="Ranjan P."/>
            <person name="Rokshar D.S."/>
            <person name="Rothfels C.J."/>
            <person name="Schneider L."/>
            <person name="Shu S."/>
            <person name="Stevenson D.W."/>
            <person name="Thummler F."/>
            <person name="Tillich M."/>
            <person name="Villarreal Aguilar J.C."/>
            <person name="Widiez T."/>
            <person name="Wong G.K."/>
            <person name="Wymore A."/>
            <person name="Zhang Y."/>
            <person name="Zimmer A.D."/>
            <person name="Quatrano R.S."/>
            <person name="Mayer K.F.X."/>
            <person name="Goodstein D."/>
            <person name="Casacuberta J.M."/>
            <person name="Vandepoele K."/>
            <person name="Reski R."/>
            <person name="Cuming A.C."/>
            <person name="Tuskan G.A."/>
            <person name="Maumus F."/>
            <person name="Salse J."/>
            <person name="Schmutz J."/>
            <person name="Rensing S.A."/>
        </authorList>
    </citation>
    <scope>NUCLEOTIDE SEQUENCE [LARGE SCALE GENOMIC DNA]</scope>
    <source>
        <strain evidence="1 2">cv. Gransden 2004</strain>
    </source>
</reference>
<dbReference type="AlphaFoldDB" id="A0A7I3YVG3"/>
<reference evidence="1" key="3">
    <citation type="submission" date="2020-12" db="UniProtKB">
        <authorList>
            <consortium name="EnsemblPlants"/>
        </authorList>
    </citation>
    <scope>IDENTIFICATION</scope>
</reference>
<name>A0A7I3YVG3_PHYPA</name>
<dbReference type="EnsemblPlants" id="Pp3c10_3050V3.2">
    <property type="protein sequence ID" value="PAC:32901759.CDS.1"/>
    <property type="gene ID" value="Pp3c10_3050"/>
</dbReference>
<sequence length="53" mass="6127">MSGLNVLFQMQNSYHLVEFQGAINDNRGREKLSTADVVDKRCMVYCSYDTHIQ</sequence>
<accession>A0A7I3YVG3</accession>